<dbReference type="CDD" id="cd14727">
    <property type="entry name" value="ChanN-like"/>
    <property type="match status" value="1"/>
</dbReference>
<accession>A0A563UJY6</accession>
<evidence type="ECO:0000313" key="3">
    <source>
        <dbReference type="EMBL" id="TWR31694.1"/>
    </source>
</evidence>
<reference evidence="3 4" key="1">
    <citation type="submission" date="2019-07" db="EMBL/GenBank/DDBJ databases">
        <authorList>
            <person name="Kim J."/>
        </authorList>
    </citation>
    <scope>NUCLEOTIDE SEQUENCE [LARGE SCALE GENOMIC DNA]</scope>
    <source>
        <strain evidence="4">dk17</strain>
    </source>
</reference>
<dbReference type="RefSeq" id="WP_146380591.1">
    <property type="nucleotide sequence ID" value="NZ_VOEJ01000001.1"/>
</dbReference>
<proteinExistence type="predicted"/>
<dbReference type="Gene3D" id="3.40.50.11550">
    <property type="match status" value="1"/>
</dbReference>
<evidence type="ECO:0000259" key="2">
    <source>
        <dbReference type="Pfam" id="PF04187"/>
    </source>
</evidence>
<feature type="signal peptide" evidence="1">
    <location>
        <begin position="1"/>
        <end position="17"/>
    </location>
</feature>
<name>A0A563UJY6_9SPHI</name>
<evidence type="ECO:0000313" key="4">
    <source>
        <dbReference type="Proteomes" id="UP000320042"/>
    </source>
</evidence>
<dbReference type="InterPro" id="IPR007314">
    <property type="entry name" value="Cofac_haem-bd_dom"/>
</dbReference>
<feature type="domain" description="Haem-binding uptake Tiki superfamily ChaN" evidence="2">
    <location>
        <begin position="44"/>
        <end position="247"/>
    </location>
</feature>
<gene>
    <name evidence="3" type="ORF">FPZ43_04265</name>
</gene>
<protein>
    <submittedName>
        <fullName evidence="3">ChaN family lipoprotein</fullName>
    </submittedName>
</protein>
<keyword evidence="1" id="KW-0732">Signal</keyword>
<keyword evidence="4" id="KW-1185">Reference proteome</keyword>
<dbReference type="Proteomes" id="UP000320042">
    <property type="component" value="Unassembled WGS sequence"/>
</dbReference>
<dbReference type="OrthoDB" id="1680202at2"/>
<dbReference type="SUPFAM" id="SSF159501">
    <property type="entry name" value="EreA/ChaN-like"/>
    <property type="match status" value="1"/>
</dbReference>
<evidence type="ECO:0000256" key="1">
    <source>
        <dbReference type="SAM" id="SignalP"/>
    </source>
</evidence>
<dbReference type="Pfam" id="PF04187">
    <property type="entry name" value="Cofac_haem_bdg"/>
    <property type="match status" value="1"/>
</dbReference>
<dbReference type="EMBL" id="VOEJ01000001">
    <property type="protein sequence ID" value="TWR31694.1"/>
    <property type="molecule type" value="Genomic_DNA"/>
</dbReference>
<feature type="chain" id="PRO_5021779756" evidence="1">
    <location>
        <begin position="18"/>
        <end position="293"/>
    </location>
</feature>
<dbReference type="AlphaFoldDB" id="A0A563UJY6"/>
<sequence>MRFLINILLLLTSPAIAFCQAGIDTHYKIYNTAKKQPASLHDIVKDMDKADVLFFGEEHNDSTGHYLEHTLLKKLADKYPGKLALSMEMFQTDCQTVVNEYLAGLIREKNLVTEGRAWNNYKDYRPMIEIAKATGIPVIAANAPTRYTNLTTRAGLAELNKLSATAKAWLAPLPIDTVTGPYYEKFANLMGGHAAMGNLKIYQSQNLWDATMAYSIAQFYKAHKGFKIMQINGGFHSEEKLGTVAQLLKYAPGIKTITVQAYADENFLNPDWTKYAKLGDYIILTDASLPKTF</sequence>
<keyword evidence="3" id="KW-0449">Lipoprotein</keyword>
<comment type="caution">
    <text evidence="3">The sequence shown here is derived from an EMBL/GenBank/DDBJ whole genome shotgun (WGS) entry which is preliminary data.</text>
</comment>
<organism evidence="3 4">
    <name type="scientific">Mucilaginibacter pallidiroseus</name>
    <dbReference type="NCBI Taxonomy" id="2599295"/>
    <lineage>
        <taxon>Bacteria</taxon>
        <taxon>Pseudomonadati</taxon>
        <taxon>Bacteroidota</taxon>
        <taxon>Sphingobacteriia</taxon>
        <taxon>Sphingobacteriales</taxon>
        <taxon>Sphingobacteriaceae</taxon>
        <taxon>Mucilaginibacter</taxon>
    </lineage>
</organism>